<gene>
    <name evidence="7" type="ORF">FSP39_023910</name>
</gene>
<comment type="caution">
    <text evidence="7">The sequence shown here is derived from an EMBL/GenBank/DDBJ whole genome shotgun (WGS) entry which is preliminary data.</text>
</comment>
<feature type="compositionally biased region" description="Basic and acidic residues" evidence="4">
    <location>
        <begin position="66"/>
        <end position="84"/>
    </location>
</feature>
<evidence type="ECO:0000259" key="6">
    <source>
        <dbReference type="PROSITE" id="PS51401"/>
    </source>
</evidence>
<keyword evidence="3" id="KW-0862">Zinc</keyword>
<feature type="domain" description="CS" evidence="5">
    <location>
        <begin position="223"/>
        <end position="313"/>
    </location>
</feature>
<evidence type="ECO:0000256" key="1">
    <source>
        <dbReference type="ARBA" id="ARBA00022723"/>
    </source>
</evidence>
<dbReference type="PROSITE" id="PS51401">
    <property type="entry name" value="CHORD"/>
    <property type="match status" value="2"/>
</dbReference>
<dbReference type="InterPro" id="IPR039790">
    <property type="entry name" value="CHRD1"/>
</dbReference>
<feature type="domain" description="CHORD" evidence="6">
    <location>
        <begin position="7"/>
        <end position="66"/>
    </location>
</feature>
<dbReference type="Pfam" id="PF04968">
    <property type="entry name" value="CHORD"/>
    <property type="match status" value="2"/>
</dbReference>
<dbReference type="SUPFAM" id="SSF49764">
    <property type="entry name" value="HSP20-like chaperones"/>
    <property type="match status" value="1"/>
</dbReference>
<evidence type="ECO:0000259" key="5">
    <source>
        <dbReference type="PROSITE" id="PS51203"/>
    </source>
</evidence>
<keyword evidence="2" id="KW-0677">Repeat</keyword>
<feature type="compositionally biased region" description="Basic and acidic residues" evidence="4">
    <location>
        <begin position="92"/>
        <end position="107"/>
    </location>
</feature>
<evidence type="ECO:0000256" key="3">
    <source>
        <dbReference type="ARBA" id="ARBA00022833"/>
    </source>
</evidence>
<evidence type="ECO:0008006" key="9">
    <source>
        <dbReference type="Google" id="ProtNLM"/>
    </source>
</evidence>
<feature type="region of interest" description="Disordered" evidence="4">
    <location>
        <begin position="92"/>
        <end position="111"/>
    </location>
</feature>
<accession>A0AA89C2R0</accession>
<keyword evidence="8" id="KW-1185">Reference proteome</keyword>
<dbReference type="PANTHER" id="PTHR46983:SF3">
    <property type="entry name" value="CHPADIPLOID STATE MAINTENANCE PROTEIN CHPA"/>
    <property type="match status" value="1"/>
</dbReference>
<evidence type="ECO:0000256" key="2">
    <source>
        <dbReference type="ARBA" id="ARBA00022737"/>
    </source>
</evidence>
<name>A0AA89C2R0_PINIB</name>
<evidence type="ECO:0000313" key="7">
    <source>
        <dbReference type="EMBL" id="KAK3098877.1"/>
    </source>
</evidence>
<dbReference type="AlphaFoldDB" id="A0AA89C2R0"/>
<evidence type="ECO:0000256" key="4">
    <source>
        <dbReference type="SAM" id="MobiDB-lite"/>
    </source>
</evidence>
<sequence length="332" mass="37787">MSNLVHCYNKGCGKKFDVADNNDDSCQFHPGGPVFHDAMKGWSCCKKRSTDFTEFLNFPGCTRGKHSNDKPPEPEKKQNVPLEKDEVIEVKIREPQKPRDPLDRPSDDEPLIPLNVTVSSSLKQALHRHMEKLSLEPQTVENDSSEVQLGTSCKNNACKACYQGEHSNNETCRYHPGVPIFHEGLKFWSCCRRRTTEFDVFLDQEGCETGKHLWIKPNVAGEKKSCRFDWHQTNSYMTISVYSKVTMPEKCIIKANRVRCDISIVFDGGNSLFENNIILREVIDPVNSQVKMMGTKVEINLRKVESFSWPSLELPAQTDSQQLDNDNDTPDS</sequence>
<organism evidence="7 8">
    <name type="scientific">Pinctada imbricata</name>
    <name type="common">Atlantic pearl-oyster</name>
    <name type="synonym">Pinctada martensii</name>
    <dbReference type="NCBI Taxonomy" id="66713"/>
    <lineage>
        <taxon>Eukaryota</taxon>
        <taxon>Metazoa</taxon>
        <taxon>Spiralia</taxon>
        <taxon>Lophotrochozoa</taxon>
        <taxon>Mollusca</taxon>
        <taxon>Bivalvia</taxon>
        <taxon>Autobranchia</taxon>
        <taxon>Pteriomorphia</taxon>
        <taxon>Pterioida</taxon>
        <taxon>Pterioidea</taxon>
        <taxon>Pteriidae</taxon>
        <taxon>Pinctada</taxon>
    </lineage>
</organism>
<dbReference type="Proteomes" id="UP001186944">
    <property type="component" value="Unassembled WGS sequence"/>
</dbReference>
<feature type="domain" description="CHORD" evidence="6">
    <location>
        <begin position="153"/>
        <end position="212"/>
    </location>
</feature>
<protein>
    <recommendedName>
        <fullName evidence="9">Cysteine and histidine-rich domain-containing protein 1</fullName>
    </recommendedName>
</protein>
<dbReference type="GO" id="GO:0046872">
    <property type="term" value="F:metal ion binding"/>
    <property type="evidence" value="ECO:0007669"/>
    <property type="project" value="UniProtKB-KW"/>
</dbReference>
<reference evidence="7" key="1">
    <citation type="submission" date="2019-08" db="EMBL/GenBank/DDBJ databases">
        <title>The improved chromosome-level genome for the pearl oyster Pinctada fucata martensii using PacBio sequencing and Hi-C.</title>
        <authorList>
            <person name="Zheng Z."/>
        </authorList>
    </citation>
    <scope>NUCLEOTIDE SEQUENCE</scope>
    <source>
        <strain evidence="7">ZZ-2019</strain>
        <tissue evidence="7">Adductor muscle</tissue>
    </source>
</reference>
<dbReference type="PANTHER" id="PTHR46983">
    <property type="entry name" value="CYSTEINE AND HISTIDINE-RICH DOMAIN-CONTAINING PROTEIN 1"/>
    <property type="match status" value="1"/>
</dbReference>
<dbReference type="InterPro" id="IPR008978">
    <property type="entry name" value="HSP20-like_chaperone"/>
</dbReference>
<dbReference type="InterPro" id="IPR007052">
    <property type="entry name" value="CS_dom"/>
</dbReference>
<dbReference type="Pfam" id="PF04969">
    <property type="entry name" value="CS"/>
    <property type="match status" value="1"/>
</dbReference>
<feature type="region of interest" description="Disordered" evidence="4">
    <location>
        <begin position="63"/>
        <end position="84"/>
    </location>
</feature>
<dbReference type="PROSITE" id="PS51203">
    <property type="entry name" value="CS"/>
    <property type="match status" value="1"/>
</dbReference>
<dbReference type="Gene3D" id="4.10.1130.20">
    <property type="match status" value="2"/>
</dbReference>
<keyword evidence="1" id="KW-0479">Metal-binding</keyword>
<dbReference type="Gene3D" id="2.60.40.790">
    <property type="match status" value="1"/>
</dbReference>
<evidence type="ECO:0000313" key="8">
    <source>
        <dbReference type="Proteomes" id="UP001186944"/>
    </source>
</evidence>
<proteinExistence type="predicted"/>
<dbReference type="EMBL" id="VSWD01000007">
    <property type="protein sequence ID" value="KAK3098877.1"/>
    <property type="molecule type" value="Genomic_DNA"/>
</dbReference>
<dbReference type="InterPro" id="IPR007051">
    <property type="entry name" value="CHORD_dom"/>
</dbReference>